<organism evidence="2 3">
    <name type="scientific">Glossina morsitans morsitans</name>
    <name type="common">Savannah tsetse fly</name>
    <dbReference type="NCBI Taxonomy" id="37546"/>
    <lineage>
        <taxon>Eukaryota</taxon>
        <taxon>Metazoa</taxon>
        <taxon>Ecdysozoa</taxon>
        <taxon>Arthropoda</taxon>
        <taxon>Hexapoda</taxon>
        <taxon>Insecta</taxon>
        <taxon>Pterygota</taxon>
        <taxon>Neoptera</taxon>
        <taxon>Endopterygota</taxon>
        <taxon>Diptera</taxon>
        <taxon>Brachycera</taxon>
        <taxon>Muscomorpha</taxon>
        <taxon>Hippoboscoidea</taxon>
        <taxon>Glossinidae</taxon>
        <taxon>Glossina</taxon>
    </lineage>
</organism>
<reference evidence="2" key="1">
    <citation type="submission" date="2020-05" db="UniProtKB">
        <authorList>
            <consortium name="EnsemblMetazoa"/>
        </authorList>
    </citation>
    <scope>IDENTIFICATION</scope>
    <source>
        <strain evidence="2">Yale</strain>
    </source>
</reference>
<keyword evidence="1" id="KW-1133">Transmembrane helix</keyword>
<evidence type="ECO:0000256" key="1">
    <source>
        <dbReference type="SAM" id="Phobius"/>
    </source>
</evidence>
<sequence>MINLNQVTGSTDNAKYFSQGLIAVELIGFIFACCLANNIRNYKLISKTVIMAVNIMYFITISYELLSFSLKNKQKKQ</sequence>
<evidence type="ECO:0000313" key="2">
    <source>
        <dbReference type="EnsemblMetazoa" id="GMOY011136-PA"/>
    </source>
</evidence>
<dbReference type="STRING" id="37546.A0A1B0GCW0"/>
<keyword evidence="1" id="KW-0472">Membrane</keyword>
<dbReference type="AlphaFoldDB" id="A0A1B0GCW0"/>
<evidence type="ECO:0000313" key="3">
    <source>
        <dbReference type="Proteomes" id="UP000092444"/>
    </source>
</evidence>
<feature type="transmembrane region" description="Helical" evidence="1">
    <location>
        <begin position="48"/>
        <end position="66"/>
    </location>
</feature>
<protein>
    <submittedName>
        <fullName evidence="2">Uncharacterized protein</fullName>
    </submittedName>
</protein>
<proteinExistence type="predicted"/>
<keyword evidence="1" id="KW-0812">Transmembrane</keyword>
<dbReference type="VEuPathDB" id="VectorBase:GMOY011136"/>
<dbReference type="EnsemblMetazoa" id="GMOY011136-RA">
    <property type="protein sequence ID" value="GMOY011136-PA"/>
    <property type="gene ID" value="GMOY011136"/>
</dbReference>
<keyword evidence="3" id="KW-1185">Reference proteome</keyword>
<name>A0A1B0GCW0_GLOMM</name>
<dbReference type="Proteomes" id="UP000092444">
    <property type="component" value="Unassembled WGS sequence"/>
</dbReference>
<dbReference type="EMBL" id="CCAG010002237">
    <property type="status" value="NOT_ANNOTATED_CDS"/>
    <property type="molecule type" value="Genomic_DNA"/>
</dbReference>
<accession>A0A1B0GCW0</accession>
<feature type="transmembrane region" description="Helical" evidence="1">
    <location>
        <begin position="16"/>
        <end position="36"/>
    </location>
</feature>